<dbReference type="EMBL" id="JAPDDP010000053">
    <property type="protein sequence ID" value="MDA0183435.1"/>
    <property type="molecule type" value="Genomic_DNA"/>
</dbReference>
<dbReference type="Pfam" id="PF06897">
    <property type="entry name" value="DUF1269"/>
    <property type="match status" value="1"/>
</dbReference>
<keyword evidence="3" id="KW-1185">Reference proteome</keyword>
<comment type="caution">
    <text evidence="2">The sequence shown here is derived from an EMBL/GenBank/DDBJ whole genome shotgun (WGS) entry which is preliminary data.</text>
</comment>
<evidence type="ECO:0000313" key="3">
    <source>
        <dbReference type="Proteomes" id="UP001147653"/>
    </source>
</evidence>
<keyword evidence="1" id="KW-1133">Transmembrane helix</keyword>
<dbReference type="Proteomes" id="UP001147653">
    <property type="component" value="Unassembled WGS sequence"/>
</dbReference>
<keyword evidence="1" id="KW-0472">Membrane</keyword>
<gene>
    <name evidence="2" type="ORF">OJ997_24210</name>
</gene>
<evidence type="ECO:0000313" key="2">
    <source>
        <dbReference type="EMBL" id="MDA0183435.1"/>
    </source>
</evidence>
<keyword evidence="1" id="KW-0812">Transmembrane</keyword>
<reference evidence="2" key="1">
    <citation type="submission" date="2022-10" db="EMBL/GenBank/DDBJ databases">
        <title>The WGS of Solirubrobacter phytolaccae KCTC 29190.</title>
        <authorList>
            <person name="Jiang Z."/>
        </authorList>
    </citation>
    <scope>NUCLEOTIDE SEQUENCE</scope>
    <source>
        <strain evidence="2">KCTC 29190</strain>
    </source>
</reference>
<feature type="transmembrane region" description="Helical" evidence="1">
    <location>
        <begin position="55"/>
        <end position="79"/>
    </location>
</feature>
<dbReference type="AlphaFoldDB" id="A0A9X3NEI2"/>
<name>A0A9X3NEI2_9ACTN</name>
<organism evidence="2 3">
    <name type="scientific">Solirubrobacter phytolaccae</name>
    <dbReference type="NCBI Taxonomy" id="1404360"/>
    <lineage>
        <taxon>Bacteria</taxon>
        <taxon>Bacillati</taxon>
        <taxon>Actinomycetota</taxon>
        <taxon>Thermoleophilia</taxon>
        <taxon>Solirubrobacterales</taxon>
        <taxon>Solirubrobacteraceae</taxon>
        <taxon>Solirubrobacter</taxon>
    </lineage>
</organism>
<sequence length="167" mass="17300">MSTLVAIAYPDKSTADDVVATLSRLQTEHLISLEDAVIVTRDDKGKVKLHQTNKLVAGGAVGGALWGGLIGLIFFVPLLGMAVGAATGAATGALTDVGVDDNFLKDLGTKLESGGVALILLVRSATADKVLPEIAHFGGEVIQTSLDNEAEERLRHALETREAAATV</sequence>
<dbReference type="RefSeq" id="WP_270027823.1">
    <property type="nucleotide sequence ID" value="NZ_JAPDDP010000053.1"/>
</dbReference>
<protein>
    <submittedName>
        <fullName evidence="2">DUF1269 domain-containing protein</fullName>
    </submittedName>
</protein>
<evidence type="ECO:0000256" key="1">
    <source>
        <dbReference type="SAM" id="Phobius"/>
    </source>
</evidence>
<accession>A0A9X3NEI2</accession>
<proteinExistence type="predicted"/>
<dbReference type="InterPro" id="IPR009200">
    <property type="entry name" value="DUF1269_membrane"/>
</dbReference>